<feature type="compositionally biased region" description="Basic residues" evidence="1">
    <location>
        <begin position="48"/>
        <end position="59"/>
    </location>
</feature>
<feature type="region of interest" description="Disordered" evidence="1">
    <location>
        <begin position="150"/>
        <end position="216"/>
    </location>
</feature>
<name>A0A9J6EH85_RHIMP</name>
<evidence type="ECO:0000313" key="3">
    <source>
        <dbReference type="EMBL" id="KAH8033596.1"/>
    </source>
</evidence>
<comment type="caution">
    <text evidence="3">The sequence shown here is derived from an EMBL/GenBank/DDBJ whole genome shotgun (WGS) entry which is preliminary data.</text>
</comment>
<feature type="signal peptide" evidence="2">
    <location>
        <begin position="1"/>
        <end position="21"/>
    </location>
</feature>
<keyword evidence="2" id="KW-0732">Signal</keyword>
<dbReference type="AlphaFoldDB" id="A0A9J6EH85"/>
<protein>
    <recommendedName>
        <fullName evidence="5">Secreted protein</fullName>
    </recommendedName>
</protein>
<feature type="compositionally biased region" description="Low complexity" evidence="1">
    <location>
        <begin position="158"/>
        <end position="176"/>
    </location>
</feature>
<feature type="region of interest" description="Disordered" evidence="1">
    <location>
        <begin position="46"/>
        <end position="85"/>
    </location>
</feature>
<organism evidence="3 4">
    <name type="scientific">Rhipicephalus microplus</name>
    <name type="common">Cattle tick</name>
    <name type="synonym">Boophilus microplus</name>
    <dbReference type="NCBI Taxonomy" id="6941"/>
    <lineage>
        <taxon>Eukaryota</taxon>
        <taxon>Metazoa</taxon>
        <taxon>Ecdysozoa</taxon>
        <taxon>Arthropoda</taxon>
        <taxon>Chelicerata</taxon>
        <taxon>Arachnida</taxon>
        <taxon>Acari</taxon>
        <taxon>Parasitiformes</taxon>
        <taxon>Ixodida</taxon>
        <taxon>Ixodoidea</taxon>
        <taxon>Ixodidae</taxon>
        <taxon>Rhipicephalinae</taxon>
        <taxon>Rhipicephalus</taxon>
        <taxon>Boophilus</taxon>
    </lineage>
</organism>
<proteinExistence type="predicted"/>
<evidence type="ECO:0000256" key="1">
    <source>
        <dbReference type="SAM" id="MobiDB-lite"/>
    </source>
</evidence>
<reference evidence="3" key="2">
    <citation type="submission" date="2021-09" db="EMBL/GenBank/DDBJ databases">
        <authorList>
            <person name="Jia N."/>
            <person name="Wang J."/>
            <person name="Shi W."/>
            <person name="Du L."/>
            <person name="Sun Y."/>
            <person name="Zhan W."/>
            <person name="Jiang J."/>
            <person name="Wang Q."/>
            <person name="Zhang B."/>
            <person name="Ji P."/>
            <person name="Sakyi L.B."/>
            <person name="Cui X."/>
            <person name="Yuan T."/>
            <person name="Jiang B."/>
            <person name="Yang W."/>
            <person name="Lam T.T.-Y."/>
            <person name="Chang Q."/>
            <person name="Ding S."/>
            <person name="Wang X."/>
            <person name="Zhu J."/>
            <person name="Ruan X."/>
            <person name="Zhao L."/>
            <person name="Wei J."/>
            <person name="Que T."/>
            <person name="Du C."/>
            <person name="Cheng J."/>
            <person name="Dai P."/>
            <person name="Han X."/>
            <person name="Huang E."/>
            <person name="Gao Y."/>
            <person name="Liu J."/>
            <person name="Shao H."/>
            <person name="Ye R."/>
            <person name="Li L."/>
            <person name="Wei W."/>
            <person name="Wang X."/>
            <person name="Wang C."/>
            <person name="Huo Q."/>
            <person name="Li W."/>
            <person name="Guo W."/>
            <person name="Chen H."/>
            <person name="Chen S."/>
            <person name="Zhou L."/>
            <person name="Zhou L."/>
            <person name="Ni X."/>
            <person name="Tian J."/>
            <person name="Zhou Y."/>
            <person name="Sheng Y."/>
            <person name="Liu T."/>
            <person name="Pan Y."/>
            <person name="Xia L."/>
            <person name="Li J."/>
            <person name="Zhao F."/>
            <person name="Cao W."/>
        </authorList>
    </citation>
    <scope>NUCLEOTIDE SEQUENCE</scope>
    <source>
        <strain evidence="3">Rmic-2018</strain>
        <tissue evidence="3">Larvae</tissue>
    </source>
</reference>
<feature type="compositionally biased region" description="Basic and acidic residues" evidence="1">
    <location>
        <begin position="72"/>
        <end position="82"/>
    </location>
</feature>
<dbReference type="Proteomes" id="UP000821866">
    <property type="component" value="Chromosome 2"/>
</dbReference>
<feature type="region of interest" description="Disordered" evidence="1">
    <location>
        <begin position="103"/>
        <end position="133"/>
    </location>
</feature>
<dbReference type="EMBL" id="JABSTU010000004">
    <property type="protein sequence ID" value="KAH8033596.1"/>
    <property type="molecule type" value="Genomic_DNA"/>
</dbReference>
<feature type="chain" id="PRO_5039909079" description="Secreted protein" evidence="2">
    <location>
        <begin position="22"/>
        <end position="216"/>
    </location>
</feature>
<feature type="compositionally biased region" description="Polar residues" evidence="1">
    <location>
        <begin position="183"/>
        <end position="194"/>
    </location>
</feature>
<evidence type="ECO:0008006" key="5">
    <source>
        <dbReference type="Google" id="ProtNLM"/>
    </source>
</evidence>
<sequence length="216" mass="23369">MSHGRGLIIILISCCHVFVTAMSSMQCNPPSSSDSTDGIDAEGFRTIKGNRRRVKKVKRPRYDSSGSSDMASEDRSRVDGHRCPIRKARRRALGLDRTRRRRVRVAAEAEETDSLESVSSRSDGTTSSASGFGDLDYKKLADIGVHVRVIPPGSSWQDSSPSSSEEISVEDPSSIVGGCSRDATVSSGAHTSQEVAEEASRRAPQEAYASSEDVIY</sequence>
<gene>
    <name evidence="3" type="ORF">HPB51_014502</name>
</gene>
<reference evidence="3" key="1">
    <citation type="journal article" date="2020" name="Cell">
        <title>Large-Scale Comparative Analyses of Tick Genomes Elucidate Their Genetic Diversity and Vector Capacities.</title>
        <authorList>
            <consortium name="Tick Genome and Microbiome Consortium (TIGMIC)"/>
            <person name="Jia N."/>
            <person name="Wang J."/>
            <person name="Shi W."/>
            <person name="Du L."/>
            <person name="Sun Y."/>
            <person name="Zhan W."/>
            <person name="Jiang J.F."/>
            <person name="Wang Q."/>
            <person name="Zhang B."/>
            <person name="Ji P."/>
            <person name="Bell-Sakyi L."/>
            <person name="Cui X.M."/>
            <person name="Yuan T.T."/>
            <person name="Jiang B.G."/>
            <person name="Yang W.F."/>
            <person name="Lam T.T."/>
            <person name="Chang Q.C."/>
            <person name="Ding S.J."/>
            <person name="Wang X.J."/>
            <person name="Zhu J.G."/>
            <person name="Ruan X.D."/>
            <person name="Zhao L."/>
            <person name="Wei J.T."/>
            <person name="Ye R.Z."/>
            <person name="Que T.C."/>
            <person name="Du C.H."/>
            <person name="Zhou Y.H."/>
            <person name="Cheng J.X."/>
            <person name="Dai P.F."/>
            <person name="Guo W.B."/>
            <person name="Han X.H."/>
            <person name="Huang E.J."/>
            <person name="Li L.F."/>
            <person name="Wei W."/>
            <person name="Gao Y.C."/>
            <person name="Liu J.Z."/>
            <person name="Shao H.Z."/>
            <person name="Wang X."/>
            <person name="Wang C.C."/>
            <person name="Yang T.C."/>
            <person name="Huo Q.B."/>
            <person name="Li W."/>
            <person name="Chen H.Y."/>
            <person name="Chen S.E."/>
            <person name="Zhou L.G."/>
            <person name="Ni X.B."/>
            <person name="Tian J.H."/>
            <person name="Sheng Y."/>
            <person name="Liu T."/>
            <person name="Pan Y.S."/>
            <person name="Xia L.Y."/>
            <person name="Li J."/>
            <person name="Zhao F."/>
            <person name="Cao W.C."/>
        </authorList>
    </citation>
    <scope>NUCLEOTIDE SEQUENCE</scope>
    <source>
        <strain evidence="3">Rmic-2018</strain>
    </source>
</reference>
<feature type="compositionally biased region" description="Low complexity" evidence="1">
    <location>
        <begin position="117"/>
        <end position="131"/>
    </location>
</feature>
<evidence type="ECO:0000313" key="4">
    <source>
        <dbReference type="Proteomes" id="UP000821866"/>
    </source>
</evidence>
<keyword evidence="4" id="KW-1185">Reference proteome</keyword>
<accession>A0A9J6EH85</accession>
<evidence type="ECO:0000256" key="2">
    <source>
        <dbReference type="SAM" id="SignalP"/>
    </source>
</evidence>